<accession>A0A5J4Z4Z5</accession>
<dbReference type="Pfam" id="PF06206">
    <property type="entry name" value="CpeT"/>
    <property type="match status" value="1"/>
</dbReference>
<dbReference type="InterPro" id="IPR010404">
    <property type="entry name" value="CpcT/CpeT"/>
</dbReference>
<dbReference type="OrthoDB" id="2708at2759"/>
<dbReference type="EMBL" id="VRMN01000001">
    <property type="protein sequence ID" value="KAA8498300.1"/>
    <property type="molecule type" value="Genomic_DNA"/>
</dbReference>
<evidence type="ECO:0000313" key="2">
    <source>
        <dbReference type="EMBL" id="KAA8498300.1"/>
    </source>
</evidence>
<reference evidence="3" key="1">
    <citation type="journal article" date="2019" name="Nat. Commun.">
        <title>Expansion of phycobilisome linker gene families in mesophilic red algae.</title>
        <authorList>
            <person name="Lee J."/>
            <person name="Kim D."/>
            <person name="Bhattacharya D."/>
            <person name="Yoon H.S."/>
        </authorList>
    </citation>
    <scope>NUCLEOTIDE SEQUENCE [LARGE SCALE GENOMIC DNA]</scope>
    <source>
        <strain evidence="3">CCMP 1328</strain>
    </source>
</reference>
<dbReference type="Proteomes" id="UP000324585">
    <property type="component" value="Unassembled WGS sequence"/>
</dbReference>
<organism evidence="2 3">
    <name type="scientific">Porphyridium purpureum</name>
    <name type="common">Red alga</name>
    <name type="synonym">Porphyridium cruentum</name>
    <dbReference type="NCBI Taxonomy" id="35688"/>
    <lineage>
        <taxon>Eukaryota</taxon>
        <taxon>Rhodophyta</taxon>
        <taxon>Bangiophyceae</taxon>
        <taxon>Porphyridiales</taxon>
        <taxon>Porphyridiaceae</taxon>
        <taxon>Porphyridium</taxon>
    </lineage>
</organism>
<keyword evidence="3" id="KW-1185">Reference proteome</keyword>
<evidence type="ECO:0000256" key="1">
    <source>
        <dbReference type="SAM" id="MobiDB-lite"/>
    </source>
</evidence>
<proteinExistence type="predicted"/>
<name>A0A5J4Z4Z5_PORPP</name>
<dbReference type="Gene3D" id="2.40.128.590">
    <property type="entry name" value="CpcT/CpeT domain"/>
    <property type="match status" value="1"/>
</dbReference>
<dbReference type="AlphaFoldDB" id="A0A5J4Z4Z5"/>
<dbReference type="GO" id="GO:0016829">
    <property type="term" value="F:lyase activity"/>
    <property type="evidence" value="ECO:0007669"/>
    <property type="project" value="InterPro"/>
</dbReference>
<dbReference type="InterPro" id="IPR038672">
    <property type="entry name" value="CpcT/CpeT_sf"/>
</dbReference>
<gene>
    <name evidence="2" type="ORF">FVE85_5885</name>
</gene>
<sequence length="488" mass="54442">MGGSSEGKLAVCAWCTSGSSSRPTLWFVPTPTASTSRAASVLHRGRGLAVIRRRCASLRWVTCACTERGGNETTASSFVLQPEGEGEQDSLYHMTSSELAAIESNSAPVHPAEELDLQEMRNGLGGSQRESEGMRGFMSLDARGQASASPAVLSARRAAAALREQRDSHSSELAKDSESEIDADAFYEGGLLTDSVLEIKWKMERKRTGPARSEDAAPCSTCGDIDPDAQRIPARTSWSSPYSPENVARRMLRRAMAQRNLDLFMTSFEGDFDNYDQVLENKRLGFTEGEGGGHEHIHCKLSRIGENSSMIFAKYYFNGDPNSVYRARVYEIFLDDSDDKGVIEMRIYRFYAETEARLRACGYRINEIDWTGDDLYEWLQGCEVFWERRKFKTAQALEQSEIIGPFFFRGFMAGGGCTVFSPTMKSRILVKDDLILTGNELWVNDRGFDENGHFVYGNRRGVPYKMKRTSCNPHLEWTNTGTGTSVSK</sequence>
<feature type="region of interest" description="Disordered" evidence="1">
    <location>
        <begin position="211"/>
        <end position="240"/>
    </location>
</feature>
<protein>
    <submittedName>
        <fullName evidence="2">Uncharacterized protein</fullName>
    </submittedName>
</protein>
<evidence type="ECO:0000313" key="3">
    <source>
        <dbReference type="Proteomes" id="UP000324585"/>
    </source>
</evidence>
<comment type="caution">
    <text evidence="2">The sequence shown here is derived from an EMBL/GenBank/DDBJ whole genome shotgun (WGS) entry which is preliminary data.</text>
</comment>